<organism evidence="1 2">
    <name type="scientific">Aspergillus tanneri</name>
    <dbReference type="NCBI Taxonomy" id="1220188"/>
    <lineage>
        <taxon>Eukaryota</taxon>
        <taxon>Fungi</taxon>
        <taxon>Dikarya</taxon>
        <taxon>Ascomycota</taxon>
        <taxon>Pezizomycotina</taxon>
        <taxon>Eurotiomycetes</taxon>
        <taxon>Eurotiomycetidae</taxon>
        <taxon>Eurotiales</taxon>
        <taxon>Aspergillaceae</taxon>
        <taxon>Aspergillus</taxon>
        <taxon>Aspergillus subgen. Circumdati</taxon>
    </lineage>
</organism>
<keyword evidence="2" id="KW-1185">Reference proteome</keyword>
<dbReference type="Proteomes" id="UP000308092">
    <property type="component" value="Unassembled WGS sequence"/>
</dbReference>
<evidence type="ECO:0000313" key="2">
    <source>
        <dbReference type="Proteomes" id="UP000308092"/>
    </source>
</evidence>
<gene>
    <name evidence="1" type="ORF">EYZ11_005991</name>
</gene>
<evidence type="ECO:0000313" key="1">
    <source>
        <dbReference type="EMBL" id="THC94550.1"/>
    </source>
</evidence>
<comment type="caution">
    <text evidence="1">The sequence shown here is derived from an EMBL/GenBank/DDBJ whole genome shotgun (WGS) entry which is preliminary data.</text>
</comment>
<reference evidence="1 2" key="1">
    <citation type="submission" date="2019-03" db="EMBL/GenBank/DDBJ databases">
        <title>The genome sequence of a newly discovered highly antifungal drug resistant Aspergillus species, Aspergillus tanneri NIH 1004.</title>
        <authorList>
            <person name="Mounaud S."/>
            <person name="Singh I."/>
            <person name="Joardar V."/>
            <person name="Pakala S."/>
            <person name="Pakala S."/>
            <person name="Venepally P."/>
            <person name="Hoover J."/>
            <person name="Nierman W."/>
            <person name="Chung J."/>
            <person name="Losada L."/>
        </authorList>
    </citation>
    <scope>NUCLEOTIDE SEQUENCE [LARGE SCALE GENOMIC DNA]</scope>
    <source>
        <strain evidence="1 2">NIH1004</strain>
    </source>
</reference>
<name>A0A4S3JH23_9EURO</name>
<sequence>MASRYSKKGVFHLDELDVDRFSASTVTSNGGKDSIVVLVTS</sequence>
<accession>A0A4S3JH23</accession>
<dbReference type="EMBL" id="SOSA01000202">
    <property type="protein sequence ID" value="THC94550.1"/>
    <property type="molecule type" value="Genomic_DNA"/>
</dbReference>
<dbReference type="VEuPathDB" id="FungiDB:EYZ11_005991"/>
<protein>
    <submittedName>
        <fullName evidence="1">Uncharacterized protein</fullName>
    </submittedName>
</protein>
<dbReference type="AlphaFoldDB" id="A0A4S3JH23"/>
<proteinExistence type="predicted"/>